<reference evidence="2" key="1">
    <citation type="submission" date="2022-12" db="EMBL/GenBank/DDBJ databases">
        <authorList>
            <person name="Petersen C."/>
        </authorList>
    </citation>
    <scope>NUCLEOTIDE SEQUENCE</scope>
    <source>
        <strain evidence="2">IBT 29677</strain>
    </source>
</reference>
<organism evidence="2 3">
    <name type="scientific">Penicillium cosmopolitanum</name>
    <dbReference type="NCBI Taxonomy" id="1131564"/>
    <lineage>
        <taxon>Eukaryota</taxon>
        <taxon>Fungi</taxon>
        <taxon>Dikarya</taxon>
        <taxon>Ascomycota</taxon>
        <taxon>Pezizomycotina</taxon>
        <taxon>Eurotiomycetes</taxon>
        <taxon>Eurotiomycetidae</taxon>
        <taxon>Eurotiales</taxon>
        <taxon>Aspergillaceae</taxon>
        <taxon>Penicillium</taxon>
    </lineage>
</organism>
<evidence type="ECO:0000313" key="2">
    <source>
        <dbReference type="EMBL" id="KAJ5409142.1"/>
    </source>
</evidence>
<dbReference type="Pfam" id="PF08560">
    <property type="entry name" value="DUF1757"/>
    <property type="match status" value="1"/>
</dbReference>
<evidence type="ECO:0000256" key="1">
    <source>
        <dbReference type="SAM" id="Phobius"/>
    </source>
</evidence>
<name>A0A9W9W9X3_9EURO</name>
<keyword evidence="3" id="KW-1185">Reference proteome</keyword>
<protein>
    <submittedName>
        <fullName evidence="2">Uncharacterized protein</fullName>
    </submittedName>
</protein>
<feature type="transmembrane region" description="Helical" evidence="1">
    <location>
        <begin position="135"/>
        <end position="153"/>
    </location>
</feature>
<keyword evidence="1" id="KW-0812">Transmembrane</keyword>
<dbReference type="Proteomes" id="UP001147747">
    <property type="component" value="Unassembled WGS sequence"/>
</dbReference>
<feature type="transmembrane region" description="Helical" evidence="1">
    <location>
        <begin position="56"/>
        <end position="81"/>
    </location>
</feature>
<proteinExistence type="predicted"/>
<dbReference type="RefSeq" id="XP_056493457.1">
    <property type="nucleotide sequence ID" value="XM_056627662.1"/>
</dbReference>
<gene>
    <name evidence="2" type="ORF">N7509_003025</name>
</gene>
<dbReference type="OrthoDB" id="544298at2759"/>
<dbReference type="EMBL" id="JAPZBU010000004">
    <property type="protein sequence ID" value="KAJ5409142.1"/>
    <property type="molecule type" value="Genomic_DNA"/>
</dbReference>
<reference evidence="2" key="2">
    <citation type="journal article" date="2023" name="IMA Fungus">
        <title>Comparative genomic study of the Penicillium genus elucidates a diverse pangenome and 15 lateral gene transfer events.</title>
        <authorList>
            <person name="Petersen C."/>
            <person name="Sorensen T."/>
            <person name="Nielsen M.R."/>
            <person name="Sondergaard T.E."/>
            <person name="Sorensen J.L."/>
            <person name="Fitzpatrick D.A."/>
            <person name="Frisvad J.C."/>
            <person name="Nielsen K.L."/>
        </authorList>
    </citation>
    <scope>NUCLEOTIDE SEQUENCE</scope>
    <source>
        <strain evidence="2">IBT 29677</strain>
    </source>
</reference>
<dbReference type="GeneID" id="81366642"/>
<comment type="caution">
    <text evidence="2">The sequence shown here is derived from an EMBL/GenBank/DDBJ whole genome shotgun (WGS) entry which is preliminary data.</text>
</comment>
<sequence>MSHFFPSAEYAEDQPLARIILATHVLSRGFQLGTAVGLLSSSAEALNKSQSIISPILLRSAGAGGAIGAGITGIGLIAHMWGRGEIEWKDRSWRLRYNSDQLAIDNWGEPAAALGVLTVVLRRPSGVAMGGWRRLVGGAGIGSLVGVVGCMFARRMFLSQNRQT</sequence>
<evidence type="ECO:0000313" key="3">
    <source>
        <dbReference type="Proteomes" id="UP001147747"/>
    </source>
</evidence>
<dbReference type="AlphaFoldDB" id="A0A9W9W9X3"/>
<keyword evidence="1" id="KW-0472">Membrane</keyword>
<accession>A0A9W9W9X3</accession>
<dbReference type="InterPro" id="IPR013869">
    <property type="entry name" value="DUF1757"/>
</dbReference>
<keyword evidence="1" id="KW-1133">Transmembrane helix</keyword>